<name>A0A1U9KMA8_9PROT</name>
<sequence>MTKDIVRRLARFGVSASVAIAKTYGAAHMVAGYVRSRAIVVEHGALEAALTNLPICRCRHCISRTM</sequence>
<keyword evidence="2" id="KW-1185">Reference proteome</keyword>
<dbReference type="Proteomes" id="UP000188604">
    <property type="component" value="Chromosome"/>
</dbReference>
<evidence type="ECO:0000313" key="2">
    <source>
        <dbReference type="Proteomes" id="UP000188604"/>
    </source>
</evidence>
<dbReference type="RefSeq" id="WP_077805890.1">
    <property type="nucleotide sequence ID" value="NZ_BJXS01000004.1"/>
</dbReference>
<dbReference type="KEGG" id="nch:A0U93_02030"/>
<protein>
    <submittedName>
        <fullName evidence="1">Uncharacterized protein</fullName>
    </submittedName>
</protein>
<gene>
    <name evidence="1" type="ORF">A0U93_02030</name>
</gene>
<dbReference type="AlphaFoldDB" id="A0A1U9KMA8"/>
<reference evidence="1 2" key="1">
    <citation type="submission" date="2016-03" db="EMBL/GenBank/DDBJ databases">
        <title>Acetic acid bacteria sequencing.</title>
        <authorList>
            <person name="Brandt J."/>
            <person name="Jakob F."/>
            <person name="Vogel R.F."/>
        </authorList>
    </citation>
    <scope>NUCLEOTIDE SEQUENCE [LARGE SCALE GENOMIC DNA]</scope>
    <source>
        <strain evidence="1 2">NBRC 101099</strain>
    </source>
</reference>
<organism evidence="1 2">
    <name type="scientific">Neoasaia chiangmaiensis</name>
    <dbReference type="NCBI Taxonomy" id="320497"/>
    <lineage>
        <taxon>Bacteria</taxon>
        <taxon>Pseudomonadati</taxon>
        <taxon>Pseudomonadota</taxon>
        <taxon>Alphaproteobacteria</taxon>
        <taxon>Acetobacterales</taxon>
        <taxon>Acetobacteraceae</taxon>
        <taxon>Neoasaia</taxon>
    </lineage>
</organism>
<evidence type="ECO:0000313" key="1">
    <source>
        <dbReference type="EMBL" id="AQS86923.1"/>
    </source>
</evidence>
<dbReference type="EMBL" id="CP014691">
    <property type="protein sequence ID" value="AQS86923.1"/>
    <property type="molecule type" value="Genomic_DNA"/>
</dbReference>
<proteinExistence type="predicted"/>
<accession>A0A1U9KMA8</accession>